<gene>
    <name evidence="1" type="ORF">GGR02_003397</name>
</gene>
<evidence type="ECO:0000313" key="1">
    <source>
        <dbReference type="EMBL" id="MBB4075548.1"/>
    </source>
</evidence>
<dbReference type="Proteomes" id="UP000559598">
    <property type="component" value="Unassembled WGS sequence"/>
</dbReference>
<comment type="caution">
    <text evidence="1">The sequence shown here is derived from an EMBL/GenBank/DDBJ whole genome shotgun (WGS) entry which is preliminary data.</text>
</comment>
<organism evidence="1 2">
    <name type="scientific">Anoxybacteroides voinovskiense</name>
    <dbReference type="NCBI Taxonomy" id="230470"/>
    <lineage>
        <taxon>Bacteria</taxon>
        <taxon>Bacillati</taxon>
        <taxon>Bacillota</taxon>
        <taxon>Bacilli</taxon>
        <taxon>Bacillales</taxon>
        <taxon>Anoxybacillaceae</taxon>
        <taxon>Anoxybacteroides</taxon>
    </lineage>
</organism>
<proteinExistence type="predicted"/>
<name>A0A840DZZ5_9BACL</name>
<dbReference type="EMBL" id="JACIDE010000037">
    <property type="protein sequence ID" value="MBB4075548.1"/>
    <property type="molecule type" value="Genomic_DNA"/>
</dbReference>
<reference evidence="1 2" key="1">
    <citation type="submission" date="2020-08" db="EMBL/GenBank/DDBJ databases">
        <title>Genomic Encyclopedia of Type Strains, Phase IV (KMG-IV): sequencing the most valuable type-strain genomes for metagenomic binning, comparative biology and taxonomic classification.</title>
        <authorList>
            <person name="Goeker M."/>
        </authorList>
    </citation>
    <scope>NUCLEOTIDE SEQUENCE [LARGE SCALE GENOMIC DNA]</scope>
    <source>
        <strain evidence="1 2">DSM 17075</strain>
    </source>
</reference>
<accession>A0A840DZZ5</accession>
<keyword evidence="2" id="KW-1185">Reference proteome</keyword>
<evidence type="ECO:0000313" key="2">
    <source>
        <dbReference type="Proteomes" id="UP000559598"/>
    </source>
</evidence>
<dbReference type="RefSeq" id="WP_183186028.1">
    <property type="nucleotide sequence ID" value="NZ_BMNP01000046.1"/>
</dbReference>
<sequence>MSIQVFMQNWTNKLKETLHLISDDVSVSQERRVRLVVHASSLVCALVAIQPLPFADIFVLTPIQVVMVTVNVK</sequence>
<protein>
    <submittedName>
        <fullName evidence="1">Uncharacterized protein</fullName>
    </submittedName>
</protein>
<dbReference type="AlphaFoldDB" id="A0A840DZZ5"/>